<keyword evidence="7" id="KW-0969">Cilium</keyword>
<keyword evidence="5" id="KW-0175">Coiled coil</keyword>
<evidence type="ECO:0000256" key="4">
    <source>
        <dbReference type="ARBA" id="ARBA00023143"/>
    </source>
</evidence>
<keyword evidence="7" id="KW-0966">Cell projection</keyword>
<gene>
    <name evidence="7" type="primary">flgL</name>
    <name evidence="7" type="ORF">HHL10_07980</name>
</gene>
<dbReference type="GO" id="GO:0005198">
    <property type="term" value="F:structural molecule activity"/>
    <property type="evidence" value="ECO:0007669"/>
    <property type="project" value="InterPro"/>
</dbReference>
<dbReference type="GO" id="GO:0005576">
    <property type="term" value="C:extracellular region"/>
    <property type="evidence" value="ECO:0007669"/>
    <property type="project" value="UniProtKB-SubCell"/>
</dbReference>
<dbReference type="GO" id="GO:0071973">
    <property type="term" value="P:bacterial-type flagellum-dependent cell motility"/>
    <property type="evidence" value="ECO:0007669"/>
    <property type="project" value="InterPro"/>
</dbReference>
<dbReference type="InterPro" id="IPR001029">
    <property type="entry name" value="Flagellin_N"/>
</dbReference>
<dbReference type="AlphaFoldDB" id="A0A848F9A0"/>
<dbReference type="NCBIfam" id="TIGR02550">
    <property type="entry name" value="flagell_flgL"/>
    <property type="match status" value="1"/>
</dbReference>
<dbReference type="Gene3D" id="1.20.1330.10">
    <property type="entry name" value="f41 fragment of flagellin, N-terminal domain"/>
    <property type="match status" value="1"/>
</dbReference>
<name>A0A848F9A0_9BURK</name>
<dbReference type="RefSeq" id="WP_169159821.1">
    <property type="nucleotide sequence ID" value="NZ_JABBFW010000004.1"/>
</dbReference>
<dbReference type="InterPro" id="IPR013384">
    <property type="entry name" value="Flagell_FlgL"/>
</dbReference>
<dbReference type="Proteomes" id="UP000574067">
    <property type="component" value="Unassembled WGS sequence"/>
</dbReference>
<reference evidence="7 8" key="1">
    <citation type="submission" date="2020-04" db="EMBL/GenBank/DDBJ databases">
        <title>Azohydromonas sp. isolated from soil.</title>
        <authorList>
            <person name="Dahal R.H."/>
        </authorList>
    </citation>
    <scope>NUCLEOTIDE SEQUENCE [LARGE SCALE GENOMIC DNA]</scope>
    <source>
        <strain evidence="7 8">G-1-1-14</strain>
    </source>
</reference>
<dbReference type="GO" id="GO:0009424">
    <property type="term" value="C:bacterial-type flagellum hook"/>
    <property type="evidence" value="ECO:0007669"/>
    <property type="project" value="InterPro"/>
</dbReference>
<evidence type="ECO:0000256" key="3">
    <source>
        <dbReference type="ARBA" id="ARBA00005709"/>
    </source>
</evidence>
<proteinExistence type="inferred from homology"/>
<evidence type="ECO:0000313" key="7">
    <source>
        <dbReference type="EMBL" id="NML14913.1"/>
    </source>
</evidence>
<protein>
    <submittedName>
        <fullName evidence="7">Flagellar hook-associated protein FlgL</fullName>
    </submittedName>
</protein>
<evidence type="ECO:0000259" key="6">
    <source>
        <dbReference type="Pfam" id="PF00669"/>
    </source>
</evidence>
<feature type="domain" description="Flagellin N-terminal" evidence="6">
    <location>
        <begin position="3"/>
        <end position="139"/>
    </location>
</feature>
<evidence type="ECO:0000256" key="1">
    <source>
        <dbReference type="ARBA" id="ARBA00004365"/>
    </source>
</evidence>
<dbReference type="EMBL" id="JABBFW010000004">
    <property type="protein sequence ID" value="NML14913.1"/>
    <property type="molecule type" value="Genomic_DNA"/>
</dbReference>
<dbReference type="InterPro" id="IPR001492">
    <property type="entry name" value="Flagellin"/>
</dbReference>
<dbReference type="SUPFAM" id="SSF64518">
    <property type="entry name" value="Phase 1 flagellin"/>
    <property type="match status" value="1"/>
</dbReference>
<comment type="subcellular location">
    <subcellularLocation>
        <location evidence="1">Bacterial flagellum</location>
    </subcellularLocation>
    <subcellularLocation>
        <location evidence="2">Secreted</location>
    </subcellularLocation>
</comment>
<evidence type="ECO:0000256" key="5">
    <source>
        <dbReference type="SAM" id="Coils"/>
    </source>
</evidence>
<organism evidence="7 8">
    <name type="scientific">Azohydromonas caseinilytica</name>
    <dbReference type="NCBI Taxonomy" id="2728836"/>
    <lineage>
        <taxon>Bacteria</taxon>
        <taxon>Pseudomonadati</taxon>
        <taxon>Pseudomonadota</taxon>
        <taxon>Betaproteobacteria</taxon>
        <taxon>Burkholderiales</taxon>
        <taxon>Sphaerotilaceae</taxon>
        <taxon>Azohydromonas</taxon>
    </lineage>
</organism>
<evidence type="ECO:0000313" key="8">
    <source>
        <dbReference type="Proteomes" id="UP000574067"/>
    </source>
</evidence>
<keyword evidence="7" id="KW-0282">Flagellum</keyword>
<comment type="similarity">
    <text evidence="3">Belongs to the bacterial flagellin family.</text>
</comment>
<evidence type="ECO:0000256" key="2">
    <source>
        <dbReference type="ARBA" id="ARBA00004613"/>
    </source>
</evidence>
<keyword evidence="8" id="KW-1185">Reference proteome</keyword>
<accession>A0A848F9A0</accession>
<keyword evidence="4" id="KW-0975">Bacterial flagellum</keyword>
<feature type="coiled-coil region" evidence="5">
    <location>
        <begin position="6"/>
        <end position="64"/>
    </location>
</feature>
<dbReference type="Pfam" id="PF00669">
    <property type="entry name" value="Flagellin_N"/>
    <property type="match status" value="1"/>
</dbReference>
<dbReference type="PANTHER" id="PTHR42792:SF1">
    <property type="entry name" value="FLAGELLAR HOOK-ASSOCIATED PROTEIN 3"/>
    <property type="match status" value="1"/>
</dbReference>
<comment type="caution">
    <text evidence="7">The sequence shown here is derived from an EMBL/GenBank/DDBJ whole genome shotgun (WGS) entry which is preliminary data.</text>
</comment>
<sequence>MRIATLTAHQSSVNSLQERKRRLNEAQEHLDSQKRVLRASDDPVAAAQAERARARAALSESQQRAVNASRAAMNQADSALGNVTELLTQVRETLVGAGNGIHSDAERAVTAQQLQSLRDQLLALANSDDGAGNFLFGGQGSSTPPFTDGAAGVVFHGTAGSQTTATEGLPLSLDGQSAWLRAPDGNGFFKATNANSTTASSDGGRVTDPSTFFAQTAPTTTYQVQFSVVGGVTTYTVSKDGAAMGPAQTWTGSGSGAKSIEFDGMSLGIGGTPADGDTFDVRMSQPSQSIFDTLDRAIAELKTTGRTNAQVSQTLGDALTGLTASENALSGLRSRVGLALNRADAAEDRSADLKLQAEDQRSVAEDLDPVQAIADLQLQKTNYEMALQTYAAVQKLSLFNYIGG</sequence>
<dbReference type="PANTHER" id="PTHR42792">
    <property type="entry name" value="FLAGELLIN"/>
    <property type="match status" value="1"/>
</dbReference>